<dbReference type="PANTHER" id="PTHR11066:SF34">
    <property type="entry name" value="ACYL-COENZYME A THIOESTERASE 8"/>
    <property type="match status" value="1"/>
</dbReference>
<evidence type="ECO:0000259" key="3">
    <source>
        <dbReference type="Pfam" id="PF13622"/>
    </source>
</evidence>
<dbReference type="Pfam" id="PF20789">
    <property type="entry name" value="4HBT_3C"/>
    <property type="match status" value="1"/>
</dbReference>
<dbReference type="Gene3D" id="2.40.160.210">
    <property type="entry name" value="Acyl-CoA thioesterase, double hotdog domain"/>
    <property type="match status" value="1"/>
</dbReference>
<gene>
    <name evidence="5" type="primary">tesB_2</name>
    <name evidence="5" type="ORF">Cantr_02995</name>
</gene>
<dbReference type="InterPro" id="IPR049450">
    <property type="entry name" value="ACOT8-like_C"/>
</dbReference>
<evidence type="ECO:0000256" key="2">
    <source>
        <dbReference type="ARBA" id="ARBA00022801"/>
    </source>
</evidence>
<proteinExistence type="inferred from homology"/>
<dbReference type="OrthoDB" id="68328at2759"/>
<dbReference type="AlphaFoldDB" id="A0A367YLY6"/>
<dbReference type="GO" id="GO:0009062">
    <property type="term" value="P:fatty acid catabolic process"/>
    <property type="evidence" value="ECO:0007669"/>
    <property type="project" value="TreeGrafter"/>
</dbReference>
<dbReference type="InterPro" id="IPR049449">
    <property type="entry name" value="TesB_ACOT8-like_N"/>
</dbReference>
<dbReference type="GO" id="GO:0005782">
    <property type="term" value="C:peroxisomal matrix"/>
    <property type="evidence" value="ECO:0007669"/>
    <property type="project" value="UniProtKB-SubCell"/>
</dbReference>
<comment type="caution">
    <text evidence="5">The sequence shown here is derived from an EMBL/GenBank/DDBJ whole genome shotgun (WGS) entry which is preliminary data.</text>
</comment>
<organism evidence="5 6">
    <name type="scientific">Candida viswanathii</name>
    <dbReference type="NCBI Taxonomy" id="5486"/>
    <lineage>
        <taxon>Eukaryota</taxon>
        <taxon>Fungi</taxon>
        <taxon>Dikarya</taxon>
        <taxon>Ascomycota</taxon>
        <taxon>Saccharomycotina</taxon>
        <taxon>Pichiomycetes</taxon>
        <taxon>Debaryomycetaceae</taxon>
        <taxon>Candida/Lodderomyces clade</taxon>
        <taxon>Candida</taxon>
    </lineage>
</organism>
<evidence type="ECO:0000313" key="6">
    <source>
        <dbReference type="Proteomes" id="UP000253472"/>
    </source>
</evidence>
<keyword evidence="2" id="KW-0378">Hydrolase</keyword>
<dbReference type="Pfam" id="PF13622">
    <property type="entry name" value="4HBT_3"/>
    <property type="match status" value="1"/>
</dbReference>
<dbReference type="SUPFAM" id="SSF54637">
    <property type="entry name" value="Thioesterase/thiol ester dehydrase-isomerase"/>
    <property type="match status" value="2"/>
</dbReference>
<dbReference type="GO" id="GO:0047617">
    <property type="term" value="F:fatty acyl-CoA hydrolase activity"/>
    <property type="evidence" value="ECO:0007669"/>
    <property type="project" value="InterPro"/>
</dbReference>
<dbReference type="EMBL" id="QLNQ01000001">
    <property type="protein sequence ID" value="RCK66854.1"/>
    <property type="molecule type" value="Genomic_DNA"/>
</dbReference>
<feature type="domain" description="Acyl-CoA thioesterase-like N-terminal HotDog" evidence="3">
    <location>
        <begin position="51"/>
        <end position="130"/>
    </location>
</feature>
<evidence type="ECO:0000313" key="5">
    <source>
        <dbReference type="EMBL" id="RCK66854.1"/>
    </source>
</evidence>
<evidence type="ECO:0000259" key="4">
    <source>
        <dbReference type="Pfam" id="PF20789"/>
    </source>
</evidence>
<dbReference type="InterPro" id="IPR042171">
    <property type="entry name" value="Acyl-CoA_hotdog"/>
</dbReference>
<accession>A0A367YLY6</accession>
<sequence length="351" mass="39957">MERLQAEVYDAKPTVAKLETKTTVKLVAQDGKRLVYEAIYPVEHIKEGIPGAYGGDTLAQGMNAAWDSLGDKKDFQPHSVHSYFVKPATNKSILRWEVIKVSDGRSFANRFVSGYQTHNNALVFTMQISFTKYNDEVVKIAEYNKLLESGGKIRSIPFVIKKAPNEKYFKFKDNLGDLRYIEHTNGNIATAMLEDLFEYATEMNHDTLGNQEFGIFMKVLDNYSLGSDYTKQSYLGLAFLSDAIWMSVCSRALGLPFGSYHRQFFGVSMDHSMYFHDANFDSTEWIFLDFRFVNLKNDRLLGVANFYTLEGKLISTLIQEAYLFLHPGIIAKSQEIAVKSGNKRQVKMPKL</sequence>
<keyword evidence="6" id="KW-1185">Reference proteome</keyword>
<comment type="similarity">
    <text evidence="1">Belongs to the C/M/P thioester hydrolase family.</text>
</comment>
<dbReference type="InterPro" id="IPR029069">
    <property type="entry name" value="HotDog_dom_sf"/>
</dbReference>
<dbReference type="CDD" id="cd03444">
    <property type="entry name" value="Thioesterase_II_repeat1"/>
    <property type="match status" value="1"/>
</dbReference>
<dbReference type="CDD" id="cd03445">
    <property type="entry name" value="Thioesterase_II_repeat2"/>
    <property type="match status" value="1"/>
</dbReference>
<dbReference type="STRING" id="5486.A0A367YLY6"/>
<feature type="domain" description="Acyl-CoA thioesterase-like C-terminal" evidence="4">
    <location>
        <begin position="234"/>
        <end position="322"/>
    </location>
</feature>
<evidence type="ECO:0000256" key="1">
    <source>
        <dbReference type="ARBA" id="ARBA00006538"/>
    </source>
</evidence>
<dbReference type="GO" id="GO:0006637">
    <property type="term" value="P:acyl-CoA metabolic process"/>
    <property type="evidence" value="ECO:0007669"/>
    <property type="project" value="InterPro"/>
</dbReference>
<dbReference type="InterPro" id="IPR003703">
    <property type="entry name" value="Acyl_CoA_thio"/>
</dbReference>
<name>A0A367YLY6_9ASCO</name>
<reference evidence="5 6" key="1">
    <citation type="submission" date="2018-06" db="EMBL/GenBank/DDBJ databases">
        <title>Whole genome sequencing of Candida tropicalis (genome annotated by CSBL at Korea University).</title>
        <authorList>
            <person name="Ahn J."/>
        </authorList>
    </citation>
    <scope>NUCLEOTIDE SEQUENCE [LARGE SCALE GENOMIC DNA]</scope>
    <source>
        <strain evidence="5 6">ATCC 20962</strain>
    </source>
</reference>
<dbReference type="Proteomes" id="UP000253472">
    <property type="component" value="Unassembled WGS sequence"/>
</dbReference>
<dbReference type="PANTHER" id="PTHR11066">
    <property type="entry name" value="ACYL-COA THIOESTERASE"/>
    <property type="match status" value="1"/>
</dbReference>
<protein>
    <submittedName>
        <fullName evidence="5">Acyl-CoA thioesterase 2</fullName>
    </submittedName>
</protein>